<reference evidence="2" key="1">
    <citation type="submission" date="2020-06" db="EMBL/GenBank/DDBJ databases">
        <title>Nostoc edaphicum CCNP1411 genome.</title>
        <authorList>
            <person name="Fidor A."/>
            <person name="Grabski M."/>
            <person name="Gawor J."/>
            <person name="Gromadka R."/>
            <person name="Wegrzyn G."/>
            <person name="Mazur-Marzec H."/>
        </authorList>
    </citation>
    <scope>NUCLEOTIDE SEQUENCE [LARGE SCALE GENOMIC DNA]</scope>
    <source>
        <strain evidence="2">CCNP1411</strain>
    </source>
</reference>
<dbReference type="Proteomes" id="UP000514713">
    <property type="component" value="Chromosome"/>
</dbReference>
<gene>
    <name evidence="1" type="ORF">HUN01_28675</name>
</gene>
<evidence type="ECO:0000313" key="1">
    <source>
        <dbReference type="EMBL" id="QMS91379.1"/>
    </source>
</evidence>
<protein>
    <submittedName>
        <fullName evidence="1">Uncharacterized protein</fullName>
    </submittedName>
</protein>
<dbReference type="EMBL" id="CP054698">
    <property type="protein sequence ID" value="QMS91379.1"/>
    <property type="molecule type" value="Genomic_DNA"/>
</dbReference>
<keyword evidence="2" id="KW-1185">Reference proteome</keyword>
<dbReference type="KEGG" id="ned:HUN01_28675"/>
<dbReference type="RefSeq" id="WP_181932959.1">
    <property type="nucleotide sequence ID" value="NZ_CP054698.1"/>
</dbReference>
<evidence type="ECO:0000313" key="2">
    <source>
        <dbReference type="Proteomes" id="UP000514713"/>
    </source>
</evidence>
<proteinExistence type="predicted"/>
<organism evidence="1 2">
    <name type="scientific">Nostoc edaphicum CCNP1411</name>
    <dbReference type="NCBI Taxonomy" id="1472755"/>
    <lineage>
        <taxon>Bacteria</taxon>
        <taxon>Bacillati</taxon>
        <taxon>Cyanobacteriota</taxon>
        <taxon>Cyanophyceae</taxon>
        <taxon>Nostocales</taxon>
        <taxon>Nostocaceae</taxon>
        <taxon>Nostoc</taxon>
    </lineage>
</organism>
<dbReference type="AlphaFoldDB" id="A0A7D7QFB9"/>
<sequence length="48" mass="5222">MGRGAINAHLQAIKDQILAEVPEVDVSEVMEQVEELLDLSITAGEFVI</sequence>
<name>A0A7D7QFB9_9NOSO</name>
<accession>A0A7D7QFB9</accession>